<dbReference type="PANTHER" id="PTHR47551:SF1">
    <property type="entry name" value="TUBULIN--TYROSINE LIGASE PBY1-RELATED"/>
    <property type="match status" value="1"/>
</dbReference>
<evidence type="ECO:0008006" key="3">
    <source>
        <dbReference type="Google" id="ProtNLM"/>
    </source>
</evidence>
<dbReference type="Gene3D" id="3.30.470.20">
    <property type="entry name" value="ATP-grasp fold, B domain"/>
    <property type="match status" value="1"/>
</dbReference>
<sequence length="411" mass="46699">MKQPSPNHVTLNYPDPSSQYTRMAIKIALTNTLPHLILCTTSNGQQDSDPKLDKLSAVQISDYDLIDWDPVQRFPQEHIVNAYPIRKALIRKNYLAKTLHFFQKKFVPETWAFELAYADELDELWIDELYTLSRELESVGNWFILKPALAERGQGIRLFDSKESLELIFEEFENEEDEREDEKTRVIASRMRHWVIQRYISNPLLVGPSDMALSKRRKHHLRVYVLAVGALSVYVYKDILALFAAKPYSSPPNVELASHLTNTCLQYQAPSGSGTNVRLLANLAEWGVNVEEVEHQVDELVGKTFAAAAREPIHFQTRKNCWEIFGVDIVLDEHMKAWLLEVNACPDFAQTGDTLAGTIVGLFEGALAIAVKPFLDGEEECKRVEGWKAGGSEVKFGYRKCMEVDLLGALQ</sequence>
<dbReference type="PANTHER" id="PTHR47551">
    <property type="entry name" value="TUBULIN--TYROSINE LIGASE PBY1-RELATED"/>
    <property type="match status" value="1"/>
</dbReference>
<dbReference type="AlphaFoldDB" id="A0A9P6NB87"/>
<name>A0A9P6NB87_9BASI</name>
<accession>A0A9P6NB87</accession>
<dbReference type="Pfam" id="PF03133">
    <property type="entry name" value="TTL"/>
    <property type="match status" value="1"/>
</dbReference>
<organism evidence="1 2">
    <name type="scientific">Cronartium quercuum f. sp. fusiforme G11</name>
    <dbReference type="NCBI Taxonomy" id="708437"/>
    <lineage>
        <taxon>Eukaryota</taxon>
        <taxon>Fungi</taxon>
        <taxon>Dikarya</taxon>
        <taxon>Basidiomycota</taxon>
        <taxon>Pucciniomycotina</taxon>
        <taxon>Pucciniomycetes</taxon>
        <taxon>Pucciniales</taxon>
        <taxon>Coleosporiaceae</taxon>
        <taxon>Cronartium</taxon>
    </lineage>
</organism>
<dbReference type="SUPFAM" id="SSF56059">
    <property type="entry name" value="Glutathione synthetase ATP-binding domain-like"/>
    <property type="match status" value="1"/>
</dbReference>
<dbReference type="InterPro" id="IPR004344">
    <property type="entry name" value="TTL/TTLL_fam"/>
</dbReference>
<dbReference type="EMBL" id="MU167349">
    <property type="protein sequence ID" value="KAG0142422.1"/>
    <property type="molecule type" value="Genomic_DNA"/>
</dbReference>
<comment type="caution">
    <text evidence="1">The sequence shown here is derived from an EMBL/GenBank/DDBJ whole genome shotgun (WGS) entry which is preliminary data.</text>
</comment>
<evidence type="ECO:0000313" key="1">
    <source>
        <dbReference type="EMBL" id="KAG0142422.1"/>
    </source>
</evidence>
<gene>
    <name evidence="1" type="ORF">CROQUDRAFT_725134</name>
</gene>
<dbReference type="Proteomes" id="UP000886653">
    <property type="component" value="Unassembled WGS sequence"/>
</dbReference>
<dbReference type="InterPro" id="IPR027746">
    <property type="entry name" value="TTL"/>
</dbReference>
<dbReference type="PROSITE" id="PS51221">
    <property type="entry name" value="TTL"/>
    <property type="match status" value="1"/>
</dbReference>
<evidence type="ECO:0000313" key="2">
    <source>
        <dbReference type="Proteomes" id="UP000886653"/>
    </source>
</evidence>
<keyword evidence="2" id="KW-1185">Reference proteome</keyword>
<dbReference type="OrthoDB" id="202825at2759"/>
<feature type="non-terminal residue" evidence="1">
    <location>
        <position position="1"/>
    </location>
</feature>
<reference evidence="1" key="1">
    <citation type="submission" date="2013-11" db="EMBL/GenBank/DDBJ databases">
        <title>Genome sequence of the fusiform rust pathogen reveals effectors for host alternation and coevolution with pine.</title>
        <authorList>
            <consortium name="DOE Joint Genome Institute"/>
            <person name="Smith K."/>
            <person name="Pendleton A."/>
            <person name="Kubisiak T."/>
            <person name="Anderson C."/>
            <person name="Salamov A."/>
            <person name="Aerts A."/>
            <person name="Riley R."/>
            <person name="Clum A."/>
            <person name="Lindquist E."/>
            <person name="Ence D."/>
            <person name="Campbell M."/>
            <person name="Kronenberg Z."/>
            <person name="Feau N."/>
            <person name="Dhillon B."/>
            <person name="Hamelin R."/>
            <person name="Burleigh J."/>
            <person name="Smith J."/>
            <person name="Yandell M."/>
            <person name="Nelson C."/>
            <person name="Grigoriev I."/>
            <person name="Davis J."/>
        </authorList>
    </citation>
    <scope>NUCLEOTIDE SEQUENCE</scope>
    <source>
        <strain evidence="1">G11</strain>
    </source>
</reference>
<protein>
    <recommendedName>
        <fullName evidence="3">Tubulin-tyrosine ligase</fullName>
    </recommendedName>
</protein>
<dbReference type="GO" id="GO:0000932">
    <property type="term" value="C:P-body"/>
    <property type="evidence" value="ECO:0007669"/>
    <property type="project" value="TreeGrafter"/>
</dbReference>
<proteinExistence type="predicted"/>